<keyword evidence="3" id="KW-1185">Reference proteome</keyword>
<dbReference type="Proteomes" id="UP001596512">
    <property type="component" value="Unassembled WGS sequence"/>
</dbReference>
<reference evidence="3" key="1">
    <citation type="journal article" date="2019" name="Int. J. Syst. Evol. Microbiol.">
        <title>The Global Catalogue of Microorganisms (GCM) 10K type strain sequencing project: providing services to taxonomists for standard genome sequencing and annotation.</title>
        <authorList>
            <consortium name="The Broad Institute Genomics Platform"/>
            <consortium name="The Broad Institute Genome Sequencing Center for Infectious Disease"/>
            <person name="Wu L."/>
            <person name="Ma J."/>
        </authorList>
    </citation>
    <scope>NUCLEOTIDE SEQUENCE [LARGE SCALE GENOMIC DNA]</scope>
    <source>
        <strain evidence="3">JCM 17695</strain>
    </source>
</reference>
<evidence type="ECO:0000313" key="2">
    <source>
        <dbReference type="EMBL" id="MFC7614957.1"/>
    </source>
</evidence>
<feature type="region of interest" description="Disordered" evidence="1">
    <location>
        <begin position="80"/>
        <end position="130"/>
    </location>
</feature>
<protein>
    <recommendedName>
        <fullName evidence="4">Lactate utilization protein C</fullName>
    </recommendedName>
</protein>
<organism evidence="2 3">
    <name type="scientific">Actinokineospora soli</name>
    <dbReference type="NCBI Taxonomy" id="1048753"/>
    <lineage>
        <taxon>Bacteria</taxon>
        <taxon>Bacillati</taxon>
        <taxon>Actinomycetota</taxon>
        <taxon>Actinomycetes</taxon>
        <taxon>Pseudonocardiales</taxon>
        <taxon>Pseudonocardiaceae</taxon>
        <taxon>Actinokineospora</taxon>
    </lineage>
</organism>
<evidence type="ECO:0000313" key="3">
    <source>
        <dbReference type="Proteomes" id="UP001596512"/>
    </source>
</evidence>
<feature type="compositionally biased region" description="Low complexity" evidence="1">
    <location>
        <begin position="93"/>
        <end position="130"/>
    </location>
</feature>
<proteinExistence type="predicted"/>
<evidence type="ECO:0008006" key="4">
    <source>
        <dbReference type="Google" id="ProtNLM"/>
    </source>
</evidence>
<evidence type="ECO:0000256" key="1">
    <source>
        <dbReference type="SAM" id="MobiDB-lite"/>
    </source>
</evidence>
<dbReference type="EMBL" id="JBHTEY010000004">
    <property type="protein sequence ID" value="MFC7614957.1"/>
    <property type="molecule type" value="Genomic_DNA"/>
</dbReference>
<comment type="caution">
    <text evidence="2">The sequence shown here is derived from an EMBL/GenBank/DDBJ whole genome shotgun (WGS) entry which is preliminary data.</text>
</comment>
<sequence>MTDARAAILSRIRAALTDHPAPVVPRDYQRAGTRGLGDVDRFTEVLRDYRALVRVTDDVPATIAAALADRGAVDVLAAPGCPPAWGGRRGPRRWTNSTARTPSSPPATSRSPTRARSSSTTGPPTRAFAR</sequence>
<gene>
    <name evidence="2" type="ORF">ACFQV2_16980</name>
</gene>
<accession>A0ABW2TPU8</accession>
<name>A0ABW2TPU8_9PSEU</name>